<dbReference type="RefSeq" id="WP_053318459.1">
    <property type="nucleotide sequence ID" value="NZ_LFZA01000070.1"/>
</dbReference>
<feature type="transmembrane region" description="Helical" evidence="1">
    <location>
        <begin position="37"/>
        <end position="55"/>
    </location>
</feature>
<evidence type="ECO:0000256" key="1">
    <source>
        <dbReference type="SAM" id="Phobius"/>
    </source>
</evidence>
<proteinExistence type="predicted"/>
<comment type="caution">
    <text evidence="2">The sequence shown here is derived from an EMBL/GenBank/DDBJ whole genome shotgun (WGS) entry which is preliminary data.</text>
</comment>
<reference evidence="2 3" key="1">
    <citation type="submission" date="2015-08" db="EMBL/GenBank/DDBJ databases">
        <title>Draft Genome Sequences of Vibrio parahaemolyticus Strains.</title>
        <authorList>
            <person name="Gonzalez-Escalona N."/>
            <person name="DePaola A."/>
        </authorList>
    </citation>
    <scope>NUCLEOTIDE SEQUENCE [LARGE SCALE GENOMIC DNA]</scope>
    <source>
        <strain evidence="2 3">CFSAN001621</strain>
    </source>
</reference>
<dbReference type="AlphaFoldDB" id="A0AAX0M4N5"/>
<keyword evidence="3" id="KW-1185">Reference proteome</keyword>
<evidence type="ECO:0000313" key="3">
    <source>
        <dbReference type="Proteomes" id="UP000191946"/>
    </source>
</evidence>
<name>A0AAX0M4N5_VIBPH</name>
<organism evidence="2 3">
    <name type="scientific">Vibrio parahaemolyticus</name>
    <dbReference type="NCBI Taxonomy" id="670"/>
    <lineage>
        <taxon>Bacteria</taxon>
        <taxon>Pseudomonadati</taxon>
        <taxon>Pseudomonadota</taxon>
        <taxon>Gammaproteobacteria</taxon>
        <taxon>Vibrionales</taxon>
        <taxon>Vibrionaceae</taxon>
        <taxon>Vibrio</taxon>
    </lineage>
</organism>
<accession>A0AAX0M4N5</accession>
<feature type="transmembrane region" description="Helical" evidence="1">
    <location>
        <begin position="216"/>
        <end position="236"/>
    </location>
</feature>
<protein>
    <submittedName>
        <fullName evidence="2">Uncharacterized protein</fullName>
    </submittedName>
</protein>
<feature type="transmembrane region" description="Helical" evidence="1">
    <location>
        <begin position="122"/>
        <end position="144"/>
    </location>
</feature>
<feature type="transmembrane region" description="Helical" evidence="1">
    <location>
        <begin position="164"/>
        <end position="180"/>
    </location>
</feature>
<keyword evidence="1" id="KW-1133">Transmembrane helix</keyword>
<sequence length="453" mass="52194">MSILEKISAFLNDISKKPDLSTYESRQAHYKKHLPRFGLYIIFMICLIAAIPASFDSGNAKSFEGVVEPIMFILSLYTLGTLITPYINMYSSIDDETFLDKILPLKFLKSIKRNHPFNISNIWFHAIMLAAPVYVTVDLLYPLYGTYPLMEPSGIFFESEKLTSTYEGLAIFVMLMYLFGNTTEQKYVKNQEKKKKFEDKNITIAKIKIGYEYVNLSKLLFIITIMASVLISFPRFTEDLLNTKLYVEYSNQKETKVIPYNQIGIITSYSSPGVELYNAALMGEPLSQSLLLMSFTEVEYKETPELSRAIAFSLMKGLKKVQSSKSRVEMMSEKYPVLKMDKERLALYNNQSLTTEIKLLDLIYKNDLKTLKSELEKHHSEIFISPKEAVKKGKESIAPLSVNIISHMVKSGNFEYEVSYFRTKDRTDYEPKHEAAKEMVNLMKFFESAHRVK</sequence>
<keyword evidence="1" id="KW-0472">Membrane</keyword>
<evidence type="ECO:0000313" key="2">
    <source>
        <dbReference type="EMBL" id="OQJ96379.1"/>
    </source>
</evidence>
<feature type="transmembrane region" description="Helical" evidence="1">
    <location>
        <begin position="67"/>
        <end position="87"/>
    </location>
</feature>
<keyword evidence="1" id="KW-0812">Transmembrane</keyword>
<dbReference type="Proteomes" id="UP000191946">
    <property type="component" value="Unassembled WGS sequence"/>
</dbReference>
<dbReference type="EMBL" id="LHQV01000025">
    <property type="protein sequence ID" value="OQJ96379.1"/>
    <property type="molecule type" value="Genomic_DNA"/>
</dbReference>
<gene>
    <name evidence="2" type="ORF">AKG60_24125</name>
</gene>